<dbReference type="SUPFAM" id="SSF46785">
    <property type="entry name" value="Winged helix' DNA-binding domain"/>
    <property type="match status" value="1"/>
</dbReference>
<organism evidence="6 7">
    <name type="scientific">Leucobacter komagatae</name>
    <dbReference type="NCBI Taxonomy" id="55969"/>
    <lineage>
        <taxon>Bacteria</taxon>
        <taxon>Bacillati</taxon>
        <taxon>Actinomycetota</taxon>
        <taxon>Actinomycetes</taxon>
        <taxon>Micrococcales</taxon>
        <taxon>Microbacteriaceae</taxon>
        <taxon>Leucobacter</taxon>
    </lineage>
</organism>
<protein>
    <submittedName>
        <fullName evidence="6">ArsR family transcriptional regulator</fullName>
    </submittedName>
</protein>
<dbReference type="OrthoDB" id="9798835at2"/>
<gene>
    <name evidence="6" type="ORF">FB468_3360</name>
</gene>
<dbReference type="PROSITE" id="PS50987">
    <property type="entry name" value="HTH_ARSR_2"/>
    <property type="match status" value="1"/>
</dbReference>
<dbReference type="PANTHER" id="PTHR33154">
    <property type="entry name" value="TRANSCRIPTIONAL REGULATOR, ARSR FAMILY"/>
    <property type="match status" value="1"/>
</dbReference>
<evidence type="ECO:0000256" key="3">
    <source>
        <dbReference type="ARBA" id="ARBA00023163"/>
    </source>
</evidence>
<dbReference type="PROSITE" id="PS00846">
    <property type="entry name" value="HTH_ARSR_1"/>
    <property type="match status" value="1"/>
</dbReference>
<dbReference type="InterPro" id="IPR011991">
    <property type="entry name" value="ArsR-like_HTH"/>
</dbReference>
<evidence type="ECO:0000313" key="7">
    <source>
        <dbReference type="Proteomes" id="UP000319094"/>
    </source>
</evidence>
<evidence type="ECO:0000259" key="5">
    <source>
        <dbReference type="PROSITE" id="PS50987"/>
    </source>
</evidence>
<dbReference type="InterPro" id="IPR001845">
    <property type="entry name" value="HTH_ArsR_DNA-bd_dom"/>
</dbReference>
<feature type="region of interest" description="Disordered" evidence="4">
    <location>
        <begin position="1"/>
        <end position="33"/>
    </location>
</feature>
<keyword evidence="3" id="KW-0804">Transcription</keyword>
<dbReference type="SMART" id="SM00418">
    <property type="entry name" value="HTH_ARSR"/>
    <property type="match status" value="1"/>
</dbReference>
<evidence type="ECO:0000256" key="1">
    <source>
        <dbReference type="ARBA" id="ARBA00023015"/>
    </source>
</evidence>
<dbReference type="InterPro" id="IPR051081">
    <property type="entry name" value="HTH_MetalResp_TranReg"/>
</dbReference>
<dbReference type="Gene3D" id="1.10.10.10">
    <property type="entry name" value="Winged helix-like DNA-binding domain superfamily/Winged helix DNA-binding domain"/>
    <property type="match status" value="1"/>
</dbReference>
<comment type="caution">
    <text evidence="6">The sequence shown here is derived from an EMBL/GenBank/DDBJ whole genome shotgun (WGS) entry which is preliminary data.</text>
</comment>
<evidence type="ECO:0000256" key="2">
    <source>
        <dbReference type="ARBA" id="ARBA00023125"/>
    </source>
</evidence>
<accession>A0A542XYD5</accession>
<feature type="domain" description="HTH arsR-type" evidence="5">
    <location>
        <begin position="29"/>
        <end position="126"/>
    </location>
</feature>
<dbReference type="GO" id="GO:0003700">
    <property type="term" value="F:DNA-binding transcription factor activity"/>
    <property type="evidence" value="ECO:0007669"/>
    <property type="project" value="InterPro"/>
</dbReference>
<dbReference type="PRINTS" id="PR00778">
    <property type="entry name" value="HTHARSR"/>
</dbReference>
<dbReference type="InterPro" id="IPR036390">
    <property type="entry name" value="WH_DNA-bd_sf"/>
</dbReference>
<dbReference type="Proteomes" id="UP000319094">
    <property type="component" value="Unassembled WGS sequence"/>
</dbReference>
<dbReference type="GO" id="GO:0003677">
    <property type="term" value="F:DNA binding"/>
    <property type="evidence" value="ECO:0007669"/>
    <property type="project" value="UniProtKB-KW"/>
</dbReference>
<dbReference type="Pfam" id="PF01022">
    <property type="entry name" value="HTH_5"/>
    <property type="match status" value="1"/>
</dbReference>
<reference evidence="6 7" key="1">
    <citation type="submission" date="2019-06" db="EMBL/GenBank/DDBJ databases">
        <title>Sequencing the genomes of 1000 actinobacteria strains.</title>
        <authorList>
            <person name="Klenk H.-P."/>
        </authorList>
    </citation>
    <scope>NUCLEOTIDE SEQUENCE [LARGE SCALE GENOMIC DNA]</scope>
    <source>
        <strain evidence="6 7">DSM 8803</strain>
    </source>
</reference>
<dbReference type="EMBL" id="VFON01000002">
    <property type="protein sequence ID" value="TQL40835.1"/>
    <property type="molecule type" value="Genomic_DNA"/>
</dbReference>
<dbReference type="AlphaFoldDB" id="A0A542XYD5"/>
<sequence>MTKLQRPPAPHPAESVECCPAQNSNDSGRSSTDFEGLAAGLKAIADPTRLKILDIVATAPRSEVCVCDLPEPLGLTQPTVSHHLKVLVEAGLLRREKRGVWAYFSLVPAALGDLVASIPAADAPARFSVTQSGVSR</sequence>
<keyword evidence="2" id="KW-0238">DNA-binding</keyword>
<feature type="compositionally biased region" description="Polar residues" evidence="4">
    <location>
        <begin position="21"/>
        <end position="33"/>
    </location>
</feature>
<dbReference type="RefSeq" id="WP_141888927.1">
    <property type="nucleotide sequence ID" value="NZ_BAAAUY010000018.1"/>
</dbReference>
<name>A0A542XYD5_9MICO</name>
<dbReference type="CDD" id="cd00090">
    <property type="entry name" value="HTH_ARSR"/>
    <property type="match status" value="1"/>
</dbReference>
<dbReference type="InterPro" id="IPR036388">
    <property type="entry name" value="WH-like_DNA-bd_sf"/>
</dbReference>
<evidence type="ECO:0000256" key="4">
    <source>
        <dbReference type="SAM" id="MobiDB-lite"/>
    </source>
</evidence>
<proteinExistence type="predicted"/>
<dbReference type="InterPro" id="IPR018334">
    <property type="entry name" value="ArsR_HTH"/>
</dbReference>
<evidence type="ECO:0000313" key="6">
    <source>
        <dbReference type="EMBL" id="TQL40835.1"/>
    </source>
</evidence>
<keyword evidence="7" id="KW-1185">Reference proteome</keyword>
<keyword evidence="1" id="KW-0805">Transcription regulation</keyword>
<dbReference type="PANTHER" id="PTHR33154:SF18">
    <property type="entry name" value="ARSENICAL RESISTANCE OPERON REPRESSOR"/>
    <property type="match status" value="1"/>
</dbReference>
<dbReference type="NCBIfam" id="NF033788">
    <property type="entry name" value="HTH_metalloreg"/>
    <property type="match status" value="1"/>
</dbReference>